<dbReference type="Proteomes" id="UP000035514">
    <property type="component" value="Unassembled WGS sequence"/>
</dbReference>
<dbReference type="EMBL" id="JAIQ01000122">
    <property type="protein sequence ID" value="KLD98488.1"/>
    <property type="molecule type" value="Genomic_DNA"/>
</dbReference>
<reference evidence="1 2" key="1">
    <citation type="submission" date="2014-01" db="EMBL/GenBank/DDBJ databases">
        <title>Development of a Comparative Genomic Fingerprinting Assay for High Resolution Genotyping of Arcobacter butzleri.</title>
        <authorList>
            <person name="Webb A.L."/>
            <person name="Inglis G.D."/>
            <person name="Kruczkiewicz P."/>
            <person name="Selinger L.B."/>
            <person name="Taboada E.N."/>
        </authorList>
    </citation>
    <scope>NUCLEOTIDE SEQUENCE [LARGE SCALE GENOMIC DNA]</scope>
    <source>
        <strain evidence="1 2">L348</strain>
    </source>
</reference>
<evidence type="ECO:0000313" key="1">
    <source>
        <dbReference type="EMBL" id="KLD98488.1"/>
    </source>
</evidence>
<protein>
    <submittedName>
        <fullName evidence="1">Uncharacterized protein</fullName>
    </submittedName>
</protein>
<dbReference type="PATRIC" id="fig|1447256.3.peg.1698"/>
<comment type="caution">
    <text evidence="1">The sequence shown here is derived from an EMBL/GenBank/DDBJ whole genome shotgun (WGS) entry which is preliminary data.</text>
</comment>
<evidence type="ECO:0000313" key="2">
    <source>
        <dbReference type="Proteomes" id="UP000035514"/>
    </source>
</evidence>
<sequence length="104" mass="12461">MQLLTYCQKHTFYEEFEASIDSILYYLTNLENSFFCESILRILESLQSAAKTFKETELFIYLDKIITNIYRGRIRSPRVINELYNLCDIKIYPIDSTLRLELKQ</sequence>
<name>A0A0G9JW23_9BACT</name>
<proteinExistence type="predicted"/>
<gene>
    <name evidence="1" type="ORF">AA20_08695</name>
</gene>
<dbReference type="RefSeq" id="WP_046997008.1">
    <property type="nucleotide sequence ID" value="NZ_JAIQ01000122.1"/>
</dbReference>
<organism evidence="1 2">
    <name type="scientific">Aliarcobacter butzleri L348</name>
    <dbReference type="NCBI Taxonomy" id="1447256"/>
    <lineage>
        <taxon>Bacteria</taxon>
        <taxon>Pseudomonadati</taxon>
        <taxon>Campylobacterota</taxon>
        <taxon>Epsilonproteobacteria</taxon>
        <taxon>Campylobacterales</taxon>
        <taxon>Arcobacteraceae</taxon>
        <taxon>Aliarcobacter</taxon>
    </lineage>
</organism>
<dbReference type="AlphaFoldDB" id="A0A0G9JW23"/>
<accession>A0A0G9JW23</accession>